<dbReference type="STRING" id="1231657.A0A1Y2A8B2"/>
<feature type="region of interest" description="Disordered" evidence="3">
    <location>
        <begin position="160"/>
        <end position="247"/>
    </location>
</feature>
<dbReference type="Pfam" id="PF00400">
    <property type="entry name" value="WD40"/>
    <property type="match status" value="1"/>
</dbReference>
<dbReference type="AlphaFoldDB" id="A0A1Y2A8B2"/>
<keyword evidence="2" id="KW-0677">Repeat</keyword>
<evidence type="ECO:0008006" key="6">
    <source>
        <dbReference type="Google" id="ProtNLM"/>
    </source>
</evidence>
<name>A0A1Y2A8B2_9PLEO</name>
<dbReference type="PANTHER" id="PTHR19918">
    <property type="entry name" value="CELL DIVISION CYCLE 20 CDC20 FIZZY -RELATED"/>
    <property type="match status" value="1"/>
</dbReference>
<dbReference type="Proteomes" id="UP000193144">
    <property type="component" value="Unassembled WGS sequence"/>
</dbReference>
<dbReference type="InterPro" id="IPR033010">
    <property type="entry name" value="Cdc20/Fizzy"/>
</dbReference>
<keyword evidence="1" id="KW-0853">WD repeat</keyword>
<dbReference type="OrthoDB" id="10263272at2759"/>
<feature type="compositionally biased region" description="Low complexity" evidence="3">
    <location>
        <begin position="213"/>
        <end position="228"/>
    </location>
</feature>
<gene>
    <name evidence="4" type="ORF">BCR34DRAFT_472948</name>
</gene>
<feature type="compositionally biased region" description="Polar residues" evidence="3">
    <location>
        <begin position="29"/>
        <end position="38"/>
    </location>
</feature>
<evidence type="ECO:0000313" key="5">
    <source>
        <dbReference type="Proteomes" id="UP000193144"/>
    </source>
</evidence>
<dbReference type="GO" id="GO:0010997">
    <property type="term" value="F:anaphase-promoting complex binding"/>
    <property type="evidence" value="ECO:0007669"/>
    <property type="project" value="InterPro"/>
</dbReference>
<dbReference type="InterPro" id="IPR001680">
    <property type="entry name" value="WD40_rpt"/>
</dbReference>
<keyword evidence="5" id="KW-1185">Reference proteome</keyword>
<dbReference type="InterPro" id="IPR036322">
    <property type="entry name" value="WD40_repeat_dom_sf"/>
</dbReference>
<evidence type="ECO:0000256" key="2">
    <source>
        <dbReference type="ARBA" id="ARBA00022737"/>
    </source>
</evidence>
<dbReference type="SMART" id="SM00320">
    <property type="entry name" value="WD40"/>
    <property type="match status" value="3"/>
</dbReference>
<evidence type="ECO:0000256" key="1">
    <source>
        <dbReference type="ARBA" id="ARBA00022574"/>
    </source>
</evidence>
<reference evidence="4 5" key="1">
    <citation type="submission" date="2016-07" db="EMBL/GenBank/DDBJ databases">
        <title>Pervasive Adenine N6-methylation of Active Genes in Fungi.</title>
        <authorList>
            <consortium name="DOE Joint Genome Institute"/>
            <person name="Mondo S.J."/>
            <person name="Dannebaum R.O."/>
            <person name="Kuo R.C."/>
            <person name="Labutti K."/>
            <person name="Haridas S."/>
            <person name="Kuo A."/>
            <person name="Salamov A."/>
            <person name="Ahrendt S.R."/>
            <person name="Lipzen A."/>
            <person name="Sullivan W."/>
            <person name="Andreopoulos W.B."/>
            <person name="Clum A."/>
            <person name="Lindquist E."/>
            <person name="Daum C."/>
            <person name="Ramamoorthy G.K."/>
            <person name="Gryganskyi A."/>
            <person name="Culley D."/>
            <person name="Magnuson J.K."/>
            <person name="James T.Y."/>
            <person name="O'Malley M.A."/>
            <person name="Stajich J.E."/>
            <person name="Spatafora J.W."/>
            <person name="Visel A."/>
            <person name="Grigoriev I.V."/>
        </authorList>
    </citation>
    <scope>NUCLEOTIDE SEQUENCE [LARGE SCALE GENOMIC DNA]</scope>
    <source>
        <strain evidence="4 5">CBS 115471</strain>
    </source>
</reference>
<proteinExistence type="predicted"/>
<dbReference type="PANTHER" id="PTHR19918:SF5">
    <property type="entry name" value="MEIOSIS-SPECIFIC APC_C ACTIVATOR PROTEIN AMA1"/>
    <property type="match status" value="1"/>
</dbReference>
<feature type="compositionally biased region" description="Basic and acidic residues" evidence="3">
    <location>
        <begin position="170"/>
        <end position="179"/>
    </location>
</feature>
<dbReference type="SUPFAM" id="SSF50978">
    <property type="entry name" value="WD40 repeat-like"/>
    <property type="match status" value="1"/>
</dbReference>
<dbReference type="InterPro" id="IPR015943">
    <property type="entry name" value="WD40/YVTN_repeat-like_dom_sf"/>
</dbReference>
<comment type="caution">
    <text evidence="4">The sequence shown here is derived from an EMBL/GenBank/DDBJ whole genome shotgun (WGS) entry which is preliminary data.</text>
</comment>
<evidence type="ECO:0000313" key="4">
    <source>
        <dbReference type="EMBL" id="ORY18753.1"/>
    </source>
</evidence>
<dbReference type="GO" id="GO:1905786">
    <property type="term" value="P:positive regulation of anaphase-promoting complex-dependent catabolic process"/>
    <property type="evidence" value="ECO:0007669"/>
    <property type="project" value="TreeGrafter"/>
</dbReference>
<dbReference type="Gene3D" id="2.130.10.10">
    <property type="entry name" value="YVTN repeat-like/Quinoprotein amine dehydrogenase"/>
    <property type="match status" value="2"/>
</dbReference>
<dbReference type="GO" id="GO:0031145">
    <property type="term" value="P:anaphase-promoting complex-dependent catabolic process"/>
    <property type="evidence" value="ECO:0007669"/>
    <property type="project" value="TreeGrafter"/>
</dbReference>
<dbReference type="GO" id="GO:1990757">
    <property type="term" value="F:ubiquitin ligase activator activity"/>
    <property type="evidence" value="ECO:0007669"/>
    <property type="project" value="TreeGrafter"/>
</dbReference>
<sequence>MIEPDHDTNTFSSWPITPPLSPTKSTSTADWTAPSTPISPRKTRSSFCFRDIYAKSLVTTPPTSPTKLSTDLFHLADSFAHDPESEGARDDQRSTAEYNLFWLHSLKSRGHNSIARSSSRSAPDPSVHVTSLHHSAALLPHPASEVRLADRSSQLSAVVGSDHFPLNPSDKLDASEDSTHAAAPVPRGCNADHELHSSPSKSTVLPRGSQLARLSPLPLRTSSSPLRPGQWTSRGLLPPPRSTIRTPDRFIPARRSLNTNRESFELAKATDRLTTDERFTCNSATATADPFSRRLRRSGRLNAELRTLRETHSVITGRANLSRRGGNLSLRRSSFSIGGRQVSAGAIWNVGGSSPVSDTVVGVPNGRGGILGSGTNAPLYTSMFLSSSDPEAELEAYERRLALALDVDQTARVLGNNSPPRSSAIPSPVIAGTPRVVQDYISPKKHVWKDNAWIKEGSTLLLDAPQLRDDYYCSLLAYSHTSQCLAVGLGNFVHLWSERKGVDTPVSLNALSNEANAEVQHVTSLAFSSIQGGQAILAVGRADGRLDLWSPFDPEPRFQSKQPRSISCVSFRPTVVRRPSLRDRAMIVPTEELLVGDESGQVYFYSVEWPNPTEAALFGWNGALTLLVRMTMHTQQICGLAWCSDGELFATGGNDNACYLLETKKVLQGQAETESSNPINVRYDPTGETMWSIPADRGPVLPIEAGREKHRWELNAAVKAIAFCPWQRGLVAIGGGSNDRCIHFYHTVSGACLATIDCAAQVTSLIWSTTRREIAATFGFAQPEHPFRVAVFAWPSCEQIVAIPWYDENRALFAIPYPGGPNTGKDKGEDGVWRGRTMEEGCVVVAASDSAIRFHEIWTEEKKNMGRGAGVLGGSEILENLHGIEKDGLPTIR</sequence>
<evidence type="ECO:0000256" key="3">
    <source>
        <dbReference type="SAM" id="MobiDB-lite"/>
    </source>
</evidence>
<accession>A0A1Y2A8B2</accession>
<dbReference type="EMBL" id="MCFA01000005">
    <property type="protein sequence ID" value="ORY18753.1"/>
    <property type="molecule type" value="Genomic_DNA"/>
</dbReference>
<organism evidence="4 5">
    <name type="scientific">Clohesyomyces aquaticus</name>
    <dbReference type="NCBI Taxonomy" id="1231657"/>
    <lineage>
        <taxon>Eukaryota</taxon>
        <taxon>Fungi</taxon>
        <taxon>Dikarya</taxon>
        <taxon>Ascomycota</taxon>
        <taxon>Pezizomycotina</taxon>
        <taxon>Dothideomycetes</taxon>
        <taxon>Pleosporomycetidae</taxon>
        <taxon>Pleosporales</taxon>
        <taxon>Lindgomycetaceae</taxon>
        <taxon>Clohesyomyces</taxon>
    </lineage>
</organism>
<dbReference type="GO" id="GO:0005680">
    <property type="term" value="C:anaphase-promoting complex"/>
    <property type="evidence" value="ECO:0007669"/>
    <property type="project" value="TreeGrafter"/>
</dbReference>
<protein>
    <recommendedName>
        <fullName evidence="6">WD40-repeat-containing domain protein</fullName>
    </recommendedName>
</protein>
<feature type="region of interest" description="Disordered" evidence="3">
    <location>
        <begin position="1"/>
        <end position="43"/>
    </location>
</feature>